<accession>A0A0F9PKK5</accession>
<evidence type="ECO:0000256" key="1">
    <source>
        <dbReference type="SAM" id="MobiDB-lite"/>
    </source>
</evidence>
<dbReference type="AlphaFoldDB" id="A0A0F9PKK5"/>
<comment type="caution">
    <text evidence="2">The sequence shown here is derived from an EMBL/GenBank/DDBJ whole genome shotgun (WGS) entry which is preliminary data.</text>
</comment>
<proteinExistence type="predicted"/>
<name>A0A0F9PKK5_9ZZZZ</name>
<evidence type="ECO:0000313" key="2">
    <source>
        <dbReference type="EMBL" id="KKN30729.1"/>
    </source>
</evidence>
<organism evidence="2">
    <name type="scientific">marine sediment metagenome</name>
    <dbReference type="NCBI Taxonomy" id="412755"/>
    <lineage>
        <taxon>unclassified sequences</taxon>
        <taxon>metagenomes</taxon>
        <taxon>ecological metagenomes</taxon>
    </lineage>
</organism>
<sequence length="349" mass="38641">MTIADTGIDLDFITGTDDIEGGDVAATPVPAKRPESTQEDAVANEIADILIGTEAEPETQTDGDKKSDDGKVTTEKPQVHLDPALIHEAATWGIHPDEARTYPNNQALRAVVQDRERRYGPTQTRREVADKAAEIVEERSLELPVFDMKLDEDADPAMVKMAESMTTYAASLKEHAETELKAMREEMGTMRDESKATTERMTRATHTKIVQAFDDEVASWDDPFKEMLGVPSQSTMGDGSDAQKLNEYVTKMQYGHAAIHGSPDPEEAVRLTTEFVRQGRHALWPEMAQKEARRDVSKKLRNQKGSVGLRPNRARNQEPPEQGDNAAKAAIGDFFAENNLDPWGRKPSA</sequence>
<feature type="region of interest" description="Disordered" evidence="1">
    <location>
        <begin position="17"/>
        <end position="84"/>
    </location>
</feature>
<feature type="region of interest" description="Disordered" evidence="1">
    <location>
        <begin position="286"/>
        <end position="349"/>
    </location>
</feature>
<dbReference type="EMBL" id="LAZR01002385">
    <property type="protein sequence ID" value="KKN30729.1"/>
    <property type="molecule type" value="Genomic_DNA"/>
</dbReference>
<feature type="compositionally biased region" description="Basic and acidic residues" evidence="1">
    <location>
        <begin position="288"/>
        <end position="298"/>
    </location>
</feature>
<protein>
    <submittedName>
        <fullName evidence="2">Uncharacterized protein</fullName>
    </submittedName>
</protein>
<gene>
    <name evidence="2" type="ORF">LCGC14_0831060</name>
</gene>
<reference evidence="2" key="1">
    <citation type="journal article" date="2015" name="Nature">
        <title>Complex archaea that bridge the gap between prokaryotes and eukaryotes.</title>
        <authorList>
            <person name="Spang A."/>
            <person name="Saw J.H."/>
            <person name="Jorgensen S.L."/>
            <person name="Zaremba-Niedzwiedzka K."/>
            <person name="Martijn J."/>
            <person name="Lind A.E."/>
            <person name="van Eijk R."/>
            <person name="Schleper C."/>
            <person name="Guy L."/>
            <person name="Ettema T.J."/>
        </authorList>
    </citation>
    <scope>NUCLEOTIDE SEQUENCE</scope>
</reference>
<feature type="compositionally biased region" description="Basic and acidic residues" evidence="1">
    <location>
        <begin position="62"/>
        <end position="79"/>
    </location>
</feature>